<keyword evidence="2" id="KW-1185">Reference proteome</keyword>
<dbReference type="Gramene" id="TKW06279">
    <property type="protein sequence ID" value="TKW06279"/>
    <property type="gene ID" value="SEVIR_7G232500v2"/>
</dbReference>
<name>A0A4U6TZF0_SETVI</name>
<protein>
    <submittedName>
        <fullName evidence="1">Uncharacterized protein</fullName>
    </submittedName>
</protein>
<reference evidence="1" key="1">
    <citation type="submission" date="2019-03" db="EMBL/GenBank/DDBJ databases">
        <title>WGS assembly of Setaria viridis.</title>
        <authorList>
            <person name="Huang P."/>
            <person name="Jenkins J."/>
            <person name="Grimwood J."/>
            <person name="Barry K."/>
            <person name="Healey A."/>
            <person name="Mamidi S."/>
            <person name="Sreedasyam A."/>
            <person name="Shu S."/>
            <person name="Feldman M."/>
            <person name="Wu J."/>
            <person name="Yu Y."/>
            <person name="Chen C."/>
            <person name="Johnson J."/>
            <person name="Rokhsar D."/>
            <person name="Baxter I."/>
            <person name="Schmutz J."/>
            <person name="Brutnell T."/>
            <person name="Kellogg E."/>
        </authorList>
    </citation>
    <scope>NUCLEOTIDE SEQUENCE [LARGE SCALE GENOMIC DNA]</scope>
</reference>
<evidence type="ECO:0000313" key="2">
    <source>
        <dbReference type="Proteomes" id="UP000298652"/>
    </source>
</evidence>
<dbReference type="OMA" id="TMAETKI"/>
<dbReference type="PANTHER" id="PTHR33103">
    <property type="entry name" value="OS01G0153900 PROTEIN"/>
    <property type="match status" value="1"/>
</dbReference>
<gene>
    <name evidence="1" type="ORF">SEVIR_7G232500v2</name>
</gene>
<dbReference type="Proteomes" id="UP000298652">
    <property type="component" value="Chromosome 7"/>
</dbReference>
<dbReference type="Pfam" id="PF05056">
    <property type="entry name" value="DUF674"/>
    <property type="match status" value="3"/>
</dbReference>
<evidence type="ECO:0000313" key="1">
    <source>
        <dbReference type="EMBL" id="TKW06279.1"/>
    </source>
</evidence>
<dbReference type="PANTHER" id="PTHR33103:SF86">
    <property type="entry name" value="OS04G0594500 PROTEIN"/>
    <property type="match status" value="1"/>
</dbReference>
<proteinExistence type="predicted"/>
<dbReference type="EMBL" id="CM016558">
    <property type="protein sequence ID" value="TKW06279.1"/>
    <property type="molecule type" value="Genomic_DNA"/>
</dbReference>
<accession>A0A4U6TZF0</accession>
<sequence length="849" mass="93265">MSNDGATVAVKLFLDKEKQRVLLAESDNDFVDVLFSFLTLPLGTIVRLLGKQSGAGCLDEVYKSVESLSIDHFQTKACKAMLLSPLNAAASQCGQLKIRIDDTNPRKVGICSNRRCPGFSYSSVPDAVCMNCGTGQTFAEHPQIVHTSVAYSGDGGFVISGIKLIITDDLHVSPASASIVFSLLDKFGLHAEPTILLLKRALISQQALTGLFFDAAVTPDAVNLDQLPENFIQQPKHPEHKFDPIKIKPIQTKDDASVLYAEAGQDFVDLIFGLLSIPPGSIIKAYGQWSPNGCIDNLYRNIAGIGHIKNQKLNSVKIRVLQTRNNSVLYAEVSDDFVDLLFGSLSIPLGSIMKTYCHQGSFKGCIDNLYKSIDGSAKGCVRPECQSLLIDPKAEPFSGCRTTKILQVEELAPRKLQIKACIKCFKAASTIDVKLFVDKEKKKVLFAESDKEYVDVLFGFLTMPLGTIVRLLGKQSQMGCLDELYKSVEDLNSEYFKTKACKVMLLKPLNAASSHCCRLKINIDDTDGCLYTGCCAHGDRAFSSVPDTLCKSGKVMEYAGDRPEDDGKTAAASSEIGIFVRGRQKFIITDDLQKFGVQDPADLEQSMLQLTSEKISSLLKRSLTSKQPLTGLHFDVPIPLDDGSLGMLPRNLCPEQVSEAEDKIGNVKIKTFGQRLPNGCIDNLYRTISGSAEGCMGPDYQRLLLDPEVPPFFGSGGSQILLVAESAPKKIKINSCFSCFKIGGFSNLGRCHEQAYRYSATHGYHRHEYINCENSTKTAELCELDPKVACSLRVANEAKMQMKELVEKEVTLTKFQVMELQRAALMNRDALSSVLLPPKKKKNLKHLSY</sequence>
<dbReference type="InterPro" id="IPR007750">
    <property type="entry name" value="DUF674"/>
</dbReference>
<organism evidence="1 2">
    <name type="scientific">Setaria viridis</name>
    <name type="common">Green bristlegrass</name>
    <name type="synonym">Setaria italica subsp. viridis</name>
    <dbReference type="NCBI Taxonomy" id="4556"/>
    <lineage>
        <taxon>Eukaryota</taxon>
        <taxon>Viridiplantae</taxon>
        <taxon>Streptophyta</taxon>
        <taxon>Embryophyta</taxon>
        <taxon>Tracheophyta</taxon>
        <taxon>Spermatophyta</taxon>
        <taxon>Magnoliopsida</taxon>
        <taxon>Liliopsida</taxon>
        <taxon>Poales</taxon>
        <taxon>Poaceae</taxon>
        <taxon>PACMAD clade</taxon>
        <taxon>Panicoideae</taxon>
        <taxon>Panicodae</taxon>
        <taxon>Paniceae</taxon>
        <taxon>Cenchrinae</taxon>
        <taxon>Setaria</taxon>
    </lineage>
</organism>
<dbReference type="AlphaFoldDB" id="A0A4U6TZF0"/>